<feature type="region of interest" description="Disordered" evidence="1">
    <location>
        <begin position="238"/>
        <end position="267"/>
    </location>
</feature>
<evidence type="ECO:0000256" key="1">
    <source>
        <dbReference type="SAM" id="MobiDB-lite"/>
    </source>
</evidence>
<dbReference type="Proteomes" id="UP001215598">
    <property type="component" value="Unassembled WGS sequence"/>
</dbReference>
<accession>A0AAD7J0Z9</accession>
<feature type="region of interest" description="Disordered" evidence="1">
    <location>
        <begin position="1"/>
        <end position="20"/>
    </location>
</feature>
<dbReference type="AlphaFoldDB" id="A0AAD7J0Z9"/>
<keyword evidence="3" id="KW-1185">Reference proteome</keyword>
<gene>
    <name evidence="2" type="ORF">B0H16DRAFT_1458812</name>
</gene>
<comment type="caution">
    <text evidence="2">The sequence shown here is derived from an EMBL/GenBank/DDBJ whole genome shotgun (WGS) entry which is preliminary data.</text>
</comment>
<proteinExistence type="predicted"/>
<sequence>MGTPLNTPAGTEWKRPPVQRRWRATAPGRGWGRVGDVGAGVGGFVYRSWSGREREGRGEWQYVSAAGRGGGGTVESRSSFSGSNVPSSPGFSAVLGFSCFGRSPLPIPALPAIRTPPNAGTGWARHGGYEERTWSRECGESGAWSPNAHRSSSSSSPSMPSPSPSPSAISTTSASPSPSTSMPSTSYSNLPGAQVSLSAHAQQKSPRRLALQQRHGRQRECYDSEVGEYGKIGEEEFVGGGYKKDKKGSTGDEKHMKGEEDGGARGGRGRWLRVRRCLLAGIRQSLAILSMRAHTTMGIVFIDIP</sequence>
<evidence type="ECO:0000313" key="3">
    <source>
        <dbReference type="Proteomes" id="UP001215598"/>
    </source>
</evidence>
<reference evidence="2" key="1">
    <citation type="submission" date="2023-03" db="EMBL/GenBank/DDBJ databases">
        <title>Massive genome expansion in bonnet fungi (Mycena s.s.) driven by repeated elements and novel gene families across ecological guilds.</title>
        <authorList>
            <consortium name="Lawrence Berkeley National Laboratory"/>
            <person name="Harder C.B."/>
            <person name="Miyauchi S."/>
            <person name="Viragh M."/>
            <person name="Kuo A."/>
            <person name="Thoen E."/>
            <person name="Andreopoulos B."/>
            <person name="Lu D."/>
            <person name="Skrede I."/>
            <person name="Drula E."/>
            <person name="Henrissat B."/>
            <person name="Morin E."/>
            <person name="Kohler A."/>
            <person name="Barry K."/>
            <person name="LaButti K."/>
            <person name="Morin E."/>
            <person name="Salamov A."/>
            <person name="Lipzen A."/>
            <person name="Mereny Z."/>
            <person name="Hegedus B."/>
            <person name="Baldrian P."/>
            <person name="Stursova M."/>
            <person name="Weitz H."/>
            <person name="Taylor A."/>
            <person name="Grigoriev I.V."/>
            <person name="Nagy L.G."/>
            <person name="Martin F."/>
            <person name="Kauserud H."/>
        </authorList>
    </citation>
    <scope>NUCLEOTIDE SEQUENCE</scope>
    <source>
        <strain evidence="2">CBHHK182m</strain>
    </source>
</reference>
<evidence type="ECO:0000313" key="2">
    <source>
        <dbReference type="EMBL" id="KAJ7754766.1"/>
    </source>
</evidence>
<name>A0AAD7J0Z9_9AGAR</name>
<organism evidence="2 3">
    <name type="scientific">Mycena metata</name>
    <dbReference type="NCBI Taxonomy" id="1033252"/>
    <lineage>
        <taxon>Eukaryota</taxon>
        <taxon>Fungi</taxon>
        <taxon>Dikarya</taxon>
        <taxon>Basidiomycota</taxon>
        <taxon>Agaricomycotina</taxon>
        <taxon>Agaricomycetes</taxon>
        <taxon>Agaricomycetidae</taxon>
        <taxon>Agaricales</taxon>
        <taxon>Marasmiineae</taxon>
        <taxon>Mycenaceae</taxon>
        <taxon>Mycena</taxon>
    </lineage>
</organism>
<feature type="compositionally biased region" description="Polar residues" evidence="1">
    <location>
        <begin position="187"/>
        <end position="204"/>
    </location>
</feature>
<feature type="compositionally biased region" description="Low complexity" evidence="1">
    <location>
        <begin position="166"/>
        <end position="186"/>
    </location>
</feature>
<feature type="compositionally biased region" description="Basic and acidic residues" evidence="1">
    <location>
        <begin position="247"/>
        <end position="263"/>
    </location>
</feature>
<protein>
    <submittedName>
        <fullName evidence="2">Uncharacterized protein</fullName>
    </submittedName>
</protein>
<dbReference type="EMBL" id="JARKIB010000051">
    <property type="protein sequence ID" value="KAJ7754766.1"/>
    <property type="molecule type" value="Genomic_DNA"/>
</dbReference>
<feature type="region of interest" description="Disordered" evidence="1">
    <location>
        <begin position="137"/>
        <end position="222"/>
    </location>
</feature>